<organism evidence="2 3">
    <name type="scientific">Triangularia setosa</name>
    <dbReference type="NCBI Taxonomy" id="2587417"/>
    <lineage>
        <taxon>Eukaryota</taxon>
        <taxon>Fungi</taxon>
        <taxon>Dikarya</taxon>
        <taxon>Ascomycota</taxon>
        <taxon>Pezizomycotina</taxon>
        <taxon>Sordariomycetes</taxon>
        <taxon>Sordariomycetidae</taxon>
        <taxon>Sordariales</taxon>
        <taxon>Podosporaceae</taxon>
        <taxon>Triangularia</taxon>
    </lineage>
</organism>
<gene>
    <name evidence="2" type="ORF">QBC36DRAFT_308658</name>
</gene>
<name>A0AAN6WBJ0_9PEZI</name>
<feature type="region of interest" description="Disordered" evidence="1">
    <location>
        <begin position="1"/>
        <end position="41"/>
    </location>
</feature>
<evidence type="ECO:0000256" key="1">
    <source>
        <dbReference type="SAM" id="MobiDB-lite"/>
    </source>
</evidence>
<keyword evidence="3" id="KW-1185">Reference proteome</keyword>
<dbReference type="EMBL" id="MU866126">
    <property type="protein sequence ID" value="KAK4178964.1"/>
    <property type="molecule type" value="Genomic_DNA"/>
</dbReference>
<dbReference type="Proteomes" id="UP001302321">
    <property type="component" value="Unassembled WGS sequence"/>
</dbReference>
<feature type="compositionally biased region" description="Polar residues" evidence="1">
    <location>
        <begin position="1"/>
        <end position="11"/>
    </location>
</feature>
<sequence>MAPQTKQQSFSAIPPMTTPEKEESPFSAMAPPSEKPAQSSVPEKLYHTTLTIIDHNASTSGATRHPYILGTHTDLDSAKAWAQVALQESLNYSPSDFTKLVTQSDLPPYQDWPYGENIQVYALSPSGQEFLVGIMTKPNEDSLPHHSHTTEGEKRDQVPPHKTATCSGHGDLHYILQTKWDFKQAKGDKNSNAFQRTEVAGCCVPRKEAFQKAKQLLHRERERGMFAQYDERETGDEESEIDEKRWGRGSGWPFGDEVVVHAVGHGGECYEVAVKSVSGARRRRSKPSLETGEMGH</sequence>
<protein>
    <submittedName>
        <fullName evidence="2">Uncharacterized protein</fullName>
    </submittedName>
</protein>
<accession>A0AAN6WBJ0</accession>
<evidence type="ECO:0000313" key="3">
    <source>
        <dbReference type="Proteomes" id="UP001302321"/>
    </source>
</evidence>
<comment type="caution">
    <text evidence="2">The sequence shown here is derived from an EMBL/GenBank/DDBJ whole genome shotgun (WGS) entry which is preliminary data.</text>
</comment>
<feature type="compositionally biased region" description="Basic and acidic residues" evidence="1">
    <location>
        <begin position="138"/>
        <end position="159"/>
    </location>
</feature>
<dbReference type="AlphaFoldDB" id="A0AAN6WBJ0"/>
<reference evidence="2" key="1">
    <citation type="journal article" date="2023" name="Mol. Phylogenet. Evol.">
        <title>Genome-scale phylogeny and comparative genomics of the fungal order Sordariales.</title>
        <authorList>
            <person name="Hensen N."/>
            <person name="Bonometti L."/>
            <person name="Westerberg I."/>
            <person name="Brannstrom I.O."/>
            <person name="Guillou S."/>
            <person name="Cros-Aarteil S."/>
            <person name="Calhoun S."/>
            <person name="Haridas S."/>
            <person name="Kuo A."/>
            <person name="Mondo S."/>
            <person name="Pangilinan J."/>
            <person name="Riley R."/>
            <person name="LaButti K."/>
            <person name="Andreopoulos B."/>
            <person name="Lipzen A."/>
            <person name="Chen C."/>
            <person name="Yan M."/>
            <person name="Daum C."/>
            <person name="Ng V."/>
            <person name="Clum A."/>
            <person name="Steindorff A."/>
            <person name="Ohm R.A."/>
            <person name="Martin F."/>
            <person name="Silar P."/>
            <person name="Natvig D.O."/>
            <person name="Lalanne C."/>
            <person name="Gautier V."/>
            <person name="Ament-Velasquez S.L."/>
            <person name="Kruys A."/>
            <person name="Hutchinson M.I."/>
            <person name="Powell A.J."/>
            <person name="Barry K."/>
            <person name="Miller A.N."/>
            <person name="Grigoriev I.V."/>
            <person name="Debuchy R."/>
            <person name="Gladieux P."/>
            <person name="Hiltunen Thoren M."/>
            <person name="Johannesson H."/>
        </authorList>
    </citation>
    <scope>NUCLEOTIDE SEQUENCE</scope>
    <source>
        <strain evidence="2">CBS 892.96</strain>
    </source>
</reference>
<reference evidence="2" key="2">
    <citation type="submission" date="2023-05" db="EMBL/GenBank/DDBJ databases">
        <authorList>
            <consortium name="Lawrence Berkeley National Laboratory"/>
            <person name="Steindorff A."/>
            <person name="Hensen N."/>
            <person name="Bonometti L."/>
            <person name="Westerberg I."/>
            <person name="Brannstrom I.O."/>
            <person name="Guillou S."/>
            <person name="Cros-Aarteil S."/>
            <person name="Calhoun S."/>
            <person name="Haridas S."/>
            <person name="Kuo A."/>
            <person name="Mondo S."/>
            <person name="Pangilinan J."/>
            <person name="Riley R."/>
            <person name="Labutti K."/>
            <person name="Andreopoulos B."/>
            <person name="Lipzen A."/>
            <person name="Chen C."/>
            <person name="Yanf M."/>
            <person name="Daum C."/>
            <person name="Ng V."/>
            <person name="Clum A."/>
            <person name="Ohm R."/>
            <person name="Martin F."/>
            <person name="Silar P."/>
            <person name="Natvig D."/>
            <person name="Lalanne C."/>
            <person name="Gautier V."/>
            <person name="Ament-Velasquez S.L."/>
            <person name="Kruys A."/>
            <person name="Hutchinson M.I."/>
            <person name="Powell A.J."/>
            <person name="Barry K."/>
            <person name="Miller A.N."/>
            <person name="Grigoriev I.V."/>
            <person name="Debuchy R."/>
            <person name="Gladieux P."/>
            <person name="Thoren M.H."/>
            <person name="Johannesson H."/>
        </authorList>
    </citation>
    <scope>NUCLEOTIDE SEQUENCE</scope>
    <source>
        <strain evidence="2">CBS 892.96</strain>
    </source>
</reference>
<evidence type="ECO:0000313" key="2">
    <source>
        <dbReference type="EMBL" id="KAK4178964.1"/>
    </source>
</evidence>
<feature type="region of interest" description="Disordered" evidence="1">
    <location>
        <begin position="138"/>
        <end position="162"/>
    </location>
</feature>
<proteinExistence type="predicted"/>